<feature type="transmembrane region" description="Helical" evidence="6">
    <location>
        <begin position="366"/>
        <end position="387"/>
    </location>
</feature>
<organism evidence="8 9">
    <name type="scientific">Mycolicibacterium aromaticivorans JS19b1 = JCM 16368</name>
    <dbReference type="NCBI Taxonomy" id="1440774"/>
    <lineage>
        <taxon>Bacteria</taxon>
        <taxon>Bacillati</taxon>
        <taxon>Actinomycetota</taxon>
        <taxon>Actinomycetes</taxon>
        <taxon>Mycobacteriales</taxon>
        <taxon>Mycobacteriaceae</taxon>
        <taxon>Mycolicibacterium</taxon>
    </lineage>
</organism>
<dbReference type="EMBL" id="JALN02000001">
    <property type="protein sequence ID" value="KDF01567.1"/>
    <property type="molecule type" value="Genomic_DNA"/>
</dbReference>
<evidence type="ECO:0000256" key="1">
    <source>
        <dbReference type="ARBA" id="ARBA00004651"/>
    </source>
</evidence>
<evidence type="ECO:0000256" key="2">
    <source>
        <dbReference type="ARBA" id="ARBA00022475"/>
    </source>
</evidence>
<accession>A0A064CPG8</accession>
<comment type="subcellular location">
    <subcellularLocation>
        <location evidence="1">Cell membrane</location>
        <topology evidence="1">Multi-pass membrane protein</topology>
    </subcellularLocation>
</comment>
<dbReference type="NCBIfam" id="TIGR00360">
    <property type="entry name" value="ComEC_N-term"/>
    <property type="match status" value="1"/>
</dbReference>
<dbReference type="PANTHER" id="PTHR30619:SF7">
    <property type="entry name" value="BETA-LACTAMASE DOMAIN PROTEIN"/>
    <property type="match status" value="1"/>
</dbReference>
<dbReference type="RefSeq" id="WP_036344421.1">
    <property type="nucleotide sequence ID" value="NZ_JALN02000001.1"/>
</dbReference>
<feature type="transmembrane region" description="Helical" evidence="6">
    <location>
        <begin position="268"/>
        <end position="284"/>
    </location>
</feature>
<dbReference type="PANTHER" id="PTHR30619">
    <property type="entry name" value="DNA INTERNALIZATION/COMPETENCE PROTEIN COMEC/REC2"/>
    <property type="match status" value="1"/>
</dbReference>
<feature type="transmembrane region" description="Helical" evidence="6">
    <location>
        <begin position="20"/>
        <end position="47"/>
    </location>
</feature>
<comment type="caution">
    <text evidence="8">The sequence shown here is derived from an EMBL/GenBank/DDBJ whole genome shotgun (WGS) entry which is preliminary data.</text>
</comment>
<name>A0A064CPG8_9MYCO</name>
<feature type="transmembrane region" description="Helical" evidence="6">
    <location>
        <begin position="393"/>
        <end position="412"/>
    </location>
</feature>
<gene>
    <name evidence="8" type="ORF">Y900_022180</name>
</gene>
<feature type="transmembrane region" description="Helical" evidence="6">
    <location>
        <begin position="419"/>
        <end position="442"/>
    </location>
</feature>
<evidence type="ECO:0000313" key="8">
    <source>
        <dbReference type="EMBL" id="KDF01567.1"/>
    </source>
</evidence>
<feature type="transmembrane region" description="Helical" evidence="6">
    <location>
        <begin position="312"/>
        <end position="330"/>
    </location>
</feature>
<feature type="transmembrane region" description="Helical" evidence="6">
    <location>
        <begin position="59"/>
        <end position="83"/>
    </location>
</feature>
<evidence type="ECO:0000256" key="4">
    <source>
        <dbReference type="ARBA" id="ARBA00022989"/>
    </source>
</evidence>
<feature type="transmembrane region" description="Helical" evidence="6">
    <location>
        <begin position="462"/>
        <end position="482"/>
    </location>
</feature>
<keyword evidence="9" id="KW-1185">Reference proteome</keyword>
<dbReference type="OrthoDB" id="7177610at2"/>
<feature type="transmembrane region" description="Helical" evidence="6">
    <location>
        <begin position="239"/>
        <end position="261"/>
    </location>
</feature>
<protein>
    <submittedName>
        <fullName evidence="8">Competence protein</fullName>
    </submittedName>
</protein>
<dbReference type="STRING" id="1440774.Y900_022180"/>
<dbReference type="GO" id="GO:0005886">
    <property type="term" value="C:plasma membrane"/>
    <property type="evidence" value="ECO:0007669"/>
    <property type="project" value="UniProtKB-SubCell"/>
</dbReference>
<evidence type="ECO:0000256" key="3">
    <source>
        <dbReference type="ARBA" id="ARBA00022692"/>
    </source>
</evidence>
<evidence type="ECO:0000313" key="9">
    <source>
        <dbReference type="Proteomes" id="UP000022835"/>
    </source>
</evidence>
<evidence type="ECO:0000256" key="6">
    <source>
        <dbReference type="SAM" id="Phobius"/>
    </source>
</evidence>
<feature type="transmembrane region" description="Helical" evidence="6">
    <location>
        <begin position="336"/>
        <end position="354"/>
    </location>
</feature>
<dbReference type="Proteomes" id="UP000022835">
    <property type="component" value="Unassembled WGS sequence"/>
</dbReference>
<dbReference type="eggNOG" id="COG0658">
    <property type="taxonomic scope" value="Bacteria"/>
</dbReference>
<dbReference type="AlphaFoldDB" id="A0A064CPG8"/>
<reference evidence="8" key="1">
    <citation type="submission" date="2014-05" db="EMBL/GenBank/DDBJ databases">
        <title>Genome sequence of Mycobacterium aromaticivorans strain JS19b1T (= DSM 45407T).</title>
        <authorList>
            <person name="Kwak Y."/>
            <person name="Park G.-S."/>
            <person name="Li Q.X."/>
            <person name="Lee S.-E."/>
            <person name="Shin J.-H."/>
        </authorList>
    </citation>
    <scope>NUCLEOTIDE SEQUENCE [LARGE SCALE GENOMIC DNA]</scope>
    <source>
        <strain evidence="8">JS19b1</strain>
    </source>
</reference>
<keyword evidence="4 6" id="KW-1133">Transmembrane helix</keyword>
<feature type="domain" description="ComEC/Rec2-related protein" evidence="7">
    <location>
        <begin position="218"/>
        <end position="479"/>
    </location>
</feature>
<evidence type="ECO:0000256" key="5">
    <source>
        <dbReference type="ARBA" id="ARBA00023136"/>
    </source>
</evidence>
<keyword evidence="3 6" id="KW-0812">Transmembrane</keyword>
<dbReference type="InterPro" id="IPR004477">
    <property type="entry name" value="ComEC_N"/>
</dbReference>
<evidence type="ECO:0000259" key="7">
    <source>
        <dbReference type="Pfam" id="PF03772"/>
    </source>
</evidence>
<keyword evidence="5 6" id="KW-0472">Membrane</keyword>
<keyword evidence="2" id="KW-1003">Cell membrane</keyword>
<proteinExistence type="predicted"/>
<sequence>MTDLDARLDLRLVPASLTAWAVTAVAITWAVGPLLAAAFASIGIGWAALARWRGEHVPVFRTAGVAVVGAAVVGAGFALAAAMRSDAAREHPIAQRFGVVATVTVTPREEPRQLGSGRLMFRAALSQFDGAEMTGSVVVFAQAQGFGELMAGQPVRFTARISRPTRRDLTVAVLNATGRPTVGRASPLQRAARAVRDHFARSARDALPADQAAVLPGLVLGDTSAVSATTATEFKTAGLTHLTAVSGANVTIVCGAVLLSAGLVGPRAAVGLAAVALVAFVIVVQPSASVLRAAVMGAIALVAIVSARRRQAVPVLAATVLGLLIAAPQLAVDAGFALSVSATAALIVLAPGWSARLIAAGWPKPLAEALCIALAAQLVTAPLVAAISGKLSVIGVLANLAVAVVIPPITVLGTAAAALCWLLPPAAGLLIRFTGPELWWLLRVASTAAEVPGAAVSVPSGLGGVLAVAGASLAALLVWQCVKVGVSRCRPHVKRSSGERDGRRSASDPG</sequence>
<dbReference type="InterPro" id="IPR052159">
    <property type="entry name" value="Competence_DNA_uptake"/>
</dbReference>
<dbReference type="Pfam" id="PF03772">
    <property type="entry name" value="Competence"/>
    <property type="match status" value="1"/>
</dbReference>